<keyword evidence="1" id="KW-0472">Membrane</keyword>
<keyword evidence="1" id="KW-0812">Transmembrane</keyword>
<organism evidence="2 3">
    <name type="scientific">Desulfonauticus submarinus</name>
    <dbReference type="NCBI Taxonomy" id="206665"/>
    <lineage>
        <taxon>Bacteria</taxon>
        <taxon>Pseudomonadati</taxon>
        <taxon>Thermodesulfobacteriota</taxon>
        <taxon>Desulfovibrionia</taxon>
        <taxon>Desulfovibrionales</taxon>
        <taxon>Desulfonauticaceae</taxon>
        <taxon>Desulfonauticus</taxon>
    </lineage>
</organism>
<dbReference type="AlphaFoldDB" id="A0A1H0G1H6"/>
<proteinExistence type="predicted"/>
<keyword evidence="1" id="KW-1133">Transmembrane helix</keyword>
<reference evidence="2 3" key="1">
    <citation type="submission" date="2016-10" db="EMBL/GenBank/DDBJ databases">
        <authorList>
            <person name="de Groot N.N."/>
        </authorList>
    </citation>
    <scope>NUCLEOTIDE SEQUENCE [LARGE SCALE GENOMIC DNA]</scope>
    <source>
        <strain evidence="2 3">DSM 15269</strain>
    </source>
</reference>
<keyword evidence="3" id="KW-1185">Reference proteome</keyword>
<evidence type="ECO:0000313" key="3">
    <source>
        <dbReference type="Proteomes" id="UP000199602"/>
    </source>
</evidence>
<dbReference type="EMBL" id="FNIN01000016">
    <property type="protein sequence ID" value="SDO00710.1"/>
    <property type="molecule type" value="Genomic_DNA"/>
</dbReference>
<name>A0A1H0G1H6_9BACT</name>
<feature type="transmembrane region" description="Helical" evidence="1">
    <location>
        <begin position="57"/>
        <end position="79"/>
    </location>
</feature>
<sequence>MYVKDALYLNLKQFNQLFLTTHQESLDFIQTLFDLTPNGYYGQNPKKSRAVHNMLKLLYFFTSILILLINPKLCLATQVHSHPEGLYVHQLAHFFFILSMVTLIYWLKKRNLYREKGWRYLKYSALCFIIWNIDAILAHYLENQNFFIIKNAGSLEAVLVSLPGYELHTLIFYFAKMDHIFCVPGILFLYFALRCFIDKARELK</sequence>
<accession>A0A1H0G1H6</accession>
<feature type="transmembrane region" description="Helical" evidence="1">
    <location>
        <begin position="91"/>
        <end position="108"/>
    </location>
</feature>
<dbReference type="STRING" id="206665.SAMN04488516_1164"/>
<feature type="transmembrane region" description="Helical" evidence="1">
    <location>
        <begin position="120"/>
        <end position="141"/>
    </location>
</feature>
<gene>
    <name evidence="2" type="ORF">SAMN04488516_1164</name>
</gene>
<protein>
    <submittedName>
        <fullName evidence="2">Uncharacterized protein</fullName>
    </submittedName>
</protein>
<feature type="transmembrane region" description="Helical" evidence="1">
    <location>
        <begin position="170"/>
        <end position="193"/>
    </location>
</feature>
<evidence type="ECO:0000256" key="1">
    <source>
        <dbReference type="SAM" id="Phobius"/>
    </source>
</evidence>
<evidence type="ECO:0000313" key="2">
    <source>
        <dbReference type="EMBL" id="SDO00710.1"/>
    </source>
</evidence>
<dbReference type="Proteomes" id="UP000199602">
    <property type="component" value="Unassembled WGS sequence"/>
</dbReference>